<feature type="transmembrane region" description="Helical" evidence="2">
    <location>
        <begin position="810"/>
        <end position="829"/>
    </location>
</feature>
<feature type="region of interest" description="Disordered" evidence="1">
    <location>
        <begin position="285"/>
        <end position="504"/>
    </location>
</feature>
<evidence type="ECO:0000313" key="4">
    <source>
        <dbReference type="Proteomes" id="UP000316628"/>
    </source>
</evidence>
<feature type="region of interest" description="Disordered" evidence="1">
    <location>
        <begin position="597"/>
        <end position="619"/>
    </location>
</feature>
<dbReference type="AlphaFoldDB" id="A0A543JNQ1"/>
<dbReference type="Proteomes" id="UP000316628">
    <property type="component" value="Unassembled WGS sequence"/>
</dbReference>
<organism evidence="3 4">
    <name type="scientific">Saccharothrix saharensis</name>
    <dbReference type="NCBI Taxonomy" id="571190"/>
    <lineage>
        <taxon>Bacteria</taxon>
        <taxon>Bacillati</taxon>
        <taxon>Actinomycetota</taxon>
        <taxon>Actinomycetes</taxon>
        <taxon>Pseudonocardiales</taxon>
        <taxon>Pseudonocardiaceae</taxon>
        <taxon>Saccharothrix</taxon>
    </lineage>
</organism>
<dbReference type="Pfam" id="PF14015">
    <property type="entry name" value="DUF4231"/>
    <property type="match status" value="1"/>
</dbReference>
<keyword evidence="2" id="KW-0812">Transmembrane</keyword>
<comment type="caution">
    <text evidence="3">The sequence shown here is derived from an EMBL/GenBank/DDBJ whole genome shotgun (WGS) entry which is preliminary data.</text>
</comment>
<keyword evidence="2" id="KW-1133">Transmembrane helix</keyword>
<gene>
    <name evidence="3" type="ORF">FHX81_6915</name>
</gene>
<dbReference type="RefSeq" id="WP_141982647.1">
    <property type="nucleotide sequence ID" value="NZ_VFPP01000001.1"/>
</dbReference>
<evidence type="ECO:0008006" key="5">
    <source>
        <dbReference type="Google" id="ProtNLM"/>
    </source>
</evidence>
<feature type="compositionally biased region" description="Basic and acidic residues" evidence="1">
    <location>
        <begin position="294"/>
        <end position="308"/>
    </location>
</feature>
<keyword evidence="4" id="KW-1185">Reference proteome</keyword>
<evidence type="ECO:0000313" key="3">
    <source>
        <dbReference type="EMBL" id="TQM84469.1"/>
    </source>
</evidence>
<keyword evidence="2" id="KW-0472">Membrane</keyword>
<sequence length="902" mass="97766">MNGDRLEDILFSMVEGKGMTLTASTIENRTPEGRTIRDYWYDKLSPYFRLNHGAQAPNDGAYTYVRLDTGEAAVLRRLSAGSVTGRSFAHAIVGGWEALDRLALPLTLWRGWYNPEDRDPLERRSFEQLSAKVTAKIVTLRVAASTVPPEQVTGLLAHVLAAPHARFTVVGLAEPHVAPVLAAVRTISEALGGRPRSWTFSTYETDAKQRHALDFVFMPHNPGVVEASGVPTVLLDLADGPVPPKWRARAELLYRDYLRAWDVAHAIEEEERTRLWAAVSDDIHQRAQAGGPEPEDRAEAYARSHHADPPQADPPQADPPQADPPQADSSDTDRTVGRHAKRPDPEPDEDDVTDPAGDADRAEHPDSADPAGGTDSAEHPTTDTTDPADGADAAHHPDPGFPDPADTAEAGPDSDETPGHTSVTGPDHSGTDVTDEHPDPAAQAGPTDLPPTGREAGWFVKPSVEPVDGSTPEESAEPDTGSEASAPPQPDTRAGATPGAPAPLDLFWAKRPDDLAEALNRARRRALPTAVRPALWHWLTEQLPAATTVAALQQDDVFDSLLDLLGLPEPHPAGVDTEAVADWVHRHLGPAFSERLRDRTAPHRQPDPATATPEHIDWRFPPVPASDAGSVQEVWRMHLTWRRAADRLEQRVDTARRLTPFLLLPAAAAGAVSGYAARSAVPLDGKAFGVAAALLLIGWVLLHRYAVPTAIRRLSATRAVAESLRSMVFLYVAGVGRFRDRKPHLLLHAATREASRVSGRRKPVGVPMPAPPSITTLTDYLHLRVKREISAHEVQAGQWRVEGDWLRRPAEICAMTAAFGFLALVFLATGPTAPWFGVATTAILTFVLLAAPNGSDERIARSERIADRLRHLLVVPVHLPSTVDDFVVACEQVIAGDERRAS</sequence>
<feature type="compositionally biased region" description="Pro residues" evidence="1">
    <location>
        <begin position="311"/>
        <end position="323"/>
    </location>
</feature>
<feature type="compositionally biased region" description="Low complexity" evidence="1">
    <location>
        <begin position="382"/>
        <end position="391"/>
    </location>
</feature>
<accession>A0A543JNQ1</accession>
<dbReference type="InterPro" id="IPR025325">
    <property type="entry name" value="DUF4231"/>
</dbReference>
<name>A0A543JNQ1_9PSEU</name>
<proteinExistence type="predicted"/>
<dbReference type="OrthoDB" id="4527901at2"/>
<feature type="compositionally biased region" description="Basic and acidic residues" evidence="1">
    <location>
        <begin position="597"/>
        <end position="606"/>
    </location>
</feature>
<feature type="transmembrane region" description="Helical" evidence="2">
    <location>
        <begin position="687"/>
        <end position="707"/>
    </location>
</feature>
<feature type="compositionally biased region" description="Low complexity" evidence="1">
    <location>
        <begin position="491"/>
        <end position="504"/>
    </location>
</feature>
<reference evidence="3 4" key="1">
    <citation type="submission" date="2019-06" db="EMBL/GenBank/DDBJ databases">
        <title>Sequencing the genomes of 1000 actinobacteria strains.</title>
        <authorList>
            <person name="Klenk H.-P."/>
        </authorList>
    </citation>
    <scope>NUCLEOTIDE SEQUENCE [LARGE SCALE GENOMIC DNA]</scope>
    <source>
        <strain evidence="3 4">DSM 45456</strain>
    </source>
</reference>
<evidence type="ECO:0000256" key="2">
    <source>
        <dbReference type="SAM" id="Phobius"/>
    </source>
</evidence>
<protein>
    <recommendedName>
        <fullName evidence="5">SMODS and SLOG-associating 2TM effector domain-containing protein</fullName>
    </recommendedName>
</protein>
<evidence type="ECO:0000256" key="1">
    <source>
        <dbReference type="SAM" id="MobiDB-lite"/>
    </source>
</evidence>
<feature type="compositionally biased region" description="Basic and acidic residues" evidence="1">
    <location>
        <begin position="358"/>
        <end position="367"/>
    </location>
</feature>
<dbReference type="EMBL" id="VFPP01000001">
    <property type="protein sequence ID" value="TQM84469.1"/>
    <property type="molecule type" value="Genomic_DNA"/>
</dbReference>